<feature type="transmembrane region" description="Helical" evidence="9">
    <location>
        <begin position="68"/>
        <end position="87"/>
    </location>
</feature>
<dbReference type="GO" id="GO:0005524">
    <property type="term" value="F:ATP binding"/>
    <property type="evidence" value="ECO:0007669"/>
    <property type="project" value="UniProtKB-KW"/>
</dbReference>
<feature type="transmembrane region" description="Helical" evidence="9">
    <location>
        <begin position="695"/>
        <end position="722"/>
    </location>
</feature>
<evidence type="ECO:0000256" key="5">
    <source>
        <dbReference type="ARBA" id="ARBA00022840"/>
    </source>
</evidence>
<feature type="domain" description="Cation-transporting P-type ATPase N-terminal" evidence="10">
    <location>
        <begin position="19"/>
        <end position="85"/>
    </location>
</feature>
<dbReference type="SUPFAM" id="SSF81660">
    <property type="entry name" value="Metal cation-transporting ATPase, ATP-binding domain N"/>
    <property type="match status" value="1"/>
</dbReference>
<name>A0A5J4WIH5_9EUKA</name>
<dbReference type="InterPro" id="IPR023298">
    <property type="entry name" value="ATPase_P-typ_TM_dom_sf"/>
</dbReference>
<evidence type="ECO:0000259" key="10">
    <source>
        <dbReference type="SMART" id="SM00831"/>
    </source>
</evidence>
<keyword evidence="3" id="KW-0479">Metal-binding</keyword>
<evidence type="ECO:0000313" key="11">
    <source>
        <dbReference type="EMBL" id="KAA6394342.1"/>
    </source>
</evidence>
<dbReference type="PROSITE" id="PS00154">
    <property type="entry name" value="ATPASE_E1_E2"/>
    <property type="match status" value="1"/>
</dbReference>
<dbReference type="GO" id="GO:0046872">
    <property type="term" value="F:metal ion binding"/>
    <property type="evidence" value="ECO:0007669"/>
    <property type="project" value="UniProtKB-KW"/>
</dbReference>
<evidence type="ECO:0000256" key="6">
    <source>
        <dbReference type="ARBA" id="ARBA00022842"/>
    </source>
</evidence>
<dbReference type="Proteomes" id="UP000324800">
    <property type="component" value="Unassembled WGS sequence"/>
</dbReference>
<dbReference type="SUPFAM" id="SSF81665">
    <property type="entry name" value="Calcium ATPase, transmembrane domain M"/>
    <property type="match status" value="1"/>
</dbReference>
<dbReference type="GO" id="GO:0016887">
    <property type="term" value="F:ATP hydrolysis activity"/>
    <property type="evidence" value="ECO:0007669"/>
    <property type="project" value="InterPro"/>
</dbReference>
<dbReference type="SFLD" id="SFLDS00003">
    <property type="entry name" value="Haloacid_Dehalogenase"/>
    <property type="match status" value="1"/>
</dbReference>
<dbReference type="InterPro" id="IPR006068">
    <property type="entry name" value="ATPase_P-typ_cation-transptr_C"/>
</dbReference>
<dbReference type="OrthoDB" id="3352408at2759"/>
<feature type="transmembrane region" description="Helical" evidence="9">
    <location>
        <begin position="297"/>
        <end position="323"/>
    </location>
</feature>
<dbReference type="SFLD" id="SFLDF00027">
    <property type="entry name" value="p-type_atpase"/>
    <property type="match status" value="1"/>
</dbReference>
<organism evidence="11 12">
    <name type="scientific">Streblomastix strix</name>
    <dbReference type="NCBI Taxonomy" id="222440"/>
    <lineage>
        <taxon>Eukaryota</taxon>
        <taxon>Metamonada</taxon>
        <taxon>Preaxostyla</taxon>
        <taxon>Oxymonadida</taxon>
        <taxon>Streblomastigidae</taxon>
        <taxon>Streblomastix</taxon>
    </lineage>
</organism>
<protein>
    <submittedName>
        <fullName evidence="11">Putative Calcium-transporting ATPase</fullName>
    </submittedName>
</protein>
<dbReference type="GO" id="GO:0012505">
    <property type="term" value="C:endomembrane system"/>
    <property type="evidence" value="ECO:0007669"/>
    <property type="project" value="UniProtKB-SubCell"/>
</dbReference>
<dbReference type="Pfam" id="PF00689">
    <property type="entry name" value="Cation_ATPase_C"/>
    <property type="match status" value="1"/>
</dbReference>
<dbReference type="SFLD" id="SFLDG00002">
    <property type="entry name" value="C1.7:_P-type_atpase_like"/>
    <property type="match status" value="1"/>
</dbReference>
<dbReference type="PRINTS" id="PR00120">
    <property type="entry name" value="HATPASE"/>
</dbReference>
<dbReference type="InterPro" id="IPR023299">
    <property type="entry name" value="ATPase_P-typ_cyto_dom_N"/>
</dbReference>
<feature type="transmembrane region" description="Helical" evidence="9">
    <location>
        <begin position="780"/>
        <end position="797"/>
    </location>
</feature>
<dbReference type="NCBIfam" id="TIGR01494">
    <property type="entry name" value="ATPase_P-type"/>
    <property type="match status" value="2"/>
</dbReference>
<dbReference type="FunFam" id="3.40.50.1000:FF:000193">
    <property type="entry name" value="Plasma membrane calcium-transporting ATPase 2"/>
    <property type="match status" value="1"/>
</dbReference>
<evidence type="ECO:0000256" key="7">
    <source>
        <dbReference type="ARBA" id="ARBA00022989"/>
    </source>
</evidence>
<comment type="caution">
    <text evidence="11">The sequence shown here is derived from an EMBL/GenBank/DDBJ whole genome shotgun (WGS) entry which is preliminary data.</text>
</comment>
<evidence type="ECO:0000256" key="8">
    <source>
        <dbReference type="ARBA" id="ARBA00023136"/>
    </source>
</evidence>
<dbReference type="SUPFAM" id="SSF81653">
    <property type="entry name" value="Calcium ATPase, transduction domain A"/>
    <property type="match status" value="1"/>
</dbReference>
<keyword evidence="2 9" id="KW-0812">Transmembrane</keyword>
<reference evidence="11 12" key="1">
    <citation type="submission" date="2019-03" db="EMBL/GenBank/DDBJ databases">
        <title>Single cell metagenomics reveals metabolic interactions within the superorganism composed of flagellate Streblomastix strix and complex community of Bacteroidetes bacteria on its surface.</title>
        <authorList>
            <person name="Treitli S.C."/>
            <person name="Kolisko M."/>
            <person name="Husnik F."/>
            <person name="Keeling P."/>
            <person name="Hampl V."/>
        </authorList>
    </citation>
    <scope>NUCLEOTIDE SEQUENCE [LARGE SCALE GENOMIC DNA]</scope>
    <source>
        <strain evidence="11">ST1C</strain>
    </source>
</reference>
<dbReference type="GO" id="GO:0005886">
    <property type="term" value="C:plasma membrane"/>
    <property type="evidence" value="ECO:0007669"/>
    <property type="project" value="TreeGrafter"/>
</dbReference>
<feature type="transmembrane region" description="Helical" evidence="9">
    <location>
        <begin position="657"/>
        <end position="675"/>
    </location>
</feature>
<keyword evidence="7 9" id="KW-1133">Transmembrane helix</keyword>
<evidence type="ECO:0000256" key="1">
    <source>
        <dbReference type="ARBA" id="ARBA00004127"/>
    </source>
</evidence>
<feature type="non-terminal residue" evidence="11">
    <location>
        <position position="1"/>
    </location>
</feature>
<dbReference type="InterPro" id="IPR008250">
    <property type="entry name" value="ATPase_P-typ_transduc_dom_A_sf"/>
</dbReference>
<dbReference type="PANTHER" id="PTHR24093:SF369">
    <property type="entry name" value="CALCIUM-TRANSPORTING ATPASE"/>
    <property type="match status" value="1"/>
</dbReference>
<evidence type="ECO:0000256" key="3">
    <source>
        <dbReference type="ARBA" id="ARBA00022723"/>
    </source>
</evidence>
<feature type="transmembrane region" description="Helical" evidence="9">
    <location>
        <begin position="254"/>
        <end position="277"/>
    </location>
</feature>
<dbReference type="PRINTS" id="PR00119">
    <property type="entry name" value="CATATPASE"/>
</dbReference>
<evidence type="ECO:0000256" key="2">
    <source>
        <dbReference type="ARBA" id="ARBA00022692"/>
    </source>
</evidence>
<dbReference type="SMART" id="SM00831">
    <property type="entry name" value="Cation_ATPase_N"/>
    <property type="match status" value="1"/>
</dbReference>
<sequence>LMEQRDIYSFNQNGGIQELLHKLMTINEGLDQDTLLIEERQRRYGKNIMTKPKTKSFLHLWFDAFKDMTLIILLVLSIISLIIAFTLEQGKNLSWLDGSAILVTVLIVTLVSSINTWQQERQFQKLNERQKDHNIIVIRNNEPTQISVFDLLVGDIFQIQTGDILPADGICIESNNISCDESEMTGESKLIKKSPEQTPFMLCGCKIQTGFGKMIVVAVGMNTQFGILKQTIIASTQKREQTPLQKKLDSLAKYISYTGVVAAAFILFILLIFWIVSGAENKAKFKTVDYWIKLVDYFIIAVTIVVMAVPEGLPLAVTIALAYSMRKMLGDNNLVRILSACETMGGATMICSDKTGTLTQNKMKVTSGYLDVKQSRYEYLGNVTECALLLFIKEIEGIDYRDIRAQNVVIQTYPFSSEQKRMSVIIDRKEILRGKQKPRLRKNTFSTKDIFPPDDAPENDLILIGILGIKDPVRIEVPEAIRDCHDAHIDVKMVTGDNIETAIHIAKECGIYNPNKGIAMEGQQFRSLSEEDQLKILPKLQILARSSPIDKHTLVTGLQKLGHVVAVTGDGTNDAPALSKADVGFAMGITGTEVAKDAASIIITDDNFASIVKSVMWGRNVIDSIRKFLQFQLTVNISAIVIAVTGAIFSVTPLKAIQILWINMIINTLAALALATERPTKELLKRKPYKRMDQIICATMWRNILASAIYQSIIIIILLFLWGSEAELMPQVEYPELKQTELCSLLQKNDEIFISELFFPNGLCRHYLLSKGVAIFSKQHFSFIFNTFIFMQVFNWIPSRKCYNELNFFKGIMSNFIFQGIMGFVAAFQVVIMLVPGIRDVFIIIPLPVDLWGYSFLFSIMIIPFSTLDRIE</sequence>
<dbReference type="AlphaFoldDB" id="A0A5J4WIH5"/>
<evidence type="ECO:0000256" key="9">
    <source>
        <dbReference type="SAM" id="Phobius"/>
    </source>
</evidence>
<evidence type="ECO:0000256" key="4">
    <source>
        <dbReference type="ARBA" id="ARBA00022741"/>
    </source>
</evidence>
<dbReference type="GO" id="GO:0005388">
    <property type="term" value="F:P-type calcium transporter activity"/>
    <property type="evidence" value="ECO:0007669"/>
    <property type="project" value="TreeGrafter"/>
</dbReference>
<dbReference type="InterPro" id="IPR059000">
    <property type="entry name" value="ATPase_P-type_domA"/>
</dbReference>
<keyword evidence="8 9" id="KW-0472">Membrane</keyword>
<feature type="transmembrane region" description="Helical" evidence="9">
    <location>
        <begin position="817"/>
        <end position="839"/>
    </location>
</feature>
<proteinExistence type="predicted"/>
<dbReference type="Pfam" id="PF00122">
    <property type="entry name" value="E1-E2_ATPase"/>
    <property type="match status" value="1"/>
</dbReference>
<dbReference type="Gene3D" id="2.70.150.10">
    <property type="entry name" value="Calcium-transporting ATPase, cytoplasmic transduction domain A"/>
    <property type="match status" value="1"/>
</dbReference>
<keyword evidence="4" id="KW-0547">Nucleotide-binding</keyword>
<feature type="transmembrane region" description="Helical" evidence="9">
    <location>
        <begin position="99"/>
        <end position="117"/>
    </location>
</feature>
<keyword evidence="5" id="KW-0067">ATP-binding</keyword>
<comment type="subcellular location">
    <subcellularLocation>
        <location evidence="1">Endomembrane system</location>
        <topology evidence="1">Multi-pass membrane protein</topology>
    </subcellularLocation>
</comment>
<dbReference type="Pfam" id="PF00690">
    <property type="entry name" value="Cation_ATPase_N"/>
    <property type="match status" value="1"/>
</dbReference>
<dbReference type="SUPFAM" id="SSF56784">
    <property type="entry name" value="HAD-like"/>
    <property type="match status" value="1"/>
</dbReference>
<dbReference type="Gene3D" id="1.20.1110.10">
    <property type="entry name" value="Calcium-transporting ATPase, transmembrane domain"/>
    <property type="match status" value="2"/>
</dbReference>
<evidence type="ECO:0000313" key="12">
    <source>
        <dbReference type="Proteomes" id="UP000324800"/>
    </source>
</evidence>
<dbReference type="EMBL" id="SNRW01001967">
    <property type="protein sequence ID" value="KAA6394342.1"/>
    <property type="molecule type" value="Genomic_DNA"/>
</dbReference>
<accession>A0A5J4WIH5</accession>
<dbReference type="InterPro" id="IPR001757">
    <property type="entry name" value="P_typ_ATPase"/>
</dbReference>
<dbReference type="InterPro" id="IPR004014">
    <property type="entry name" value="ATPase_P-typ_cation-transptr_N"/>
</dbReference>
<feature type="transmembrane region" description="Helical" evidence="9">
    <location>
        <begin position="851"/>
        <end position="868"/>
    </location>
</feature>
<dbReference type="InterPro" id="IPR044492">
    <property type="entry name" value="P_typ_ATPase_HD_dom"/>
</dbReference>
<dbReference type="InterPro" id="IPR036412">
    <property type="entry name" value="HAD-like_sf"/>
</dbReference>
<dbReference type="Pfam" id="PF00702">
    <property type="entry name" value="Hydrolase"/>
    <property type="match status" value="1"/>
</dbReference>
<feature type="transmembrane region" description="Helical" evidence="9">
    <location>
        <begin position="633"/>
        <end position="651"/>
    </location>
</feature>
<gene>
    <name evidence="11" type="ORF">EZS28_010130</name>
</gene>
<dbReference type="InterPro" id="IPR018303">
    <property type="entry name" value="ATPase_P-typ_P_site"/>
</dbReference>
<dbReference type="FunFam" id="2.70.150.10:FF:000029">
    <property type="entry name" value="Calcium-transporting ATPase"/>
    <property type="match status" value="1"/>
</dbReference>
<keyword evidence="6" id="KW-0460">Magnesium</keyword>
<dbReference type="PANTHER" id="PTHR24093">
    <property type="entry name" value="CATION TRANSPORTING ATPASE"/>
    <property type="match status" value="1"/>
</dbReference>